<dbReference type="EMBL" id="BAAAQY010000004">
    <property type="protein sequence ID" value="GAA2231301.1"/>
    <property type="molecule type" value="Genomic_DNA"/>
</dbReference>
<dbReference type="Gene3D" id="1.10.287.70">
    <property type="match status" value="1"/>
</dbReference>
<dbReference type="Proteomes" id="UP001500929">
    <property type="component" value="Unassembled WGS sequence"/>
</dbReference>
<keyword evidence="12" id="KW-1185">Reference proteome</keyword>
<evidence type="ECO:0000313" key="12">
    <source>
        <dbReference type="Proteomes" id="UP001500929"/>
    </source>
</evidence>
<organism evidence="11 12">
    <name type="scientific">Herbiconiux moechotypicola</name>
    <dbReference type="NCBI Taxonomy" id="637393"/>
    <lineage>
        <taxon>Bacteria</taxon>
        <taxon>Bacillati</taxon>
        <taxon>Actinomycetota</taxon>
        <taxon>Actinomycetes</taxon>
        <taxon>Micrococcales</taxon>
        <taxon>Microbacteriaceae</taxon>
        <taxon>Herbiconiux</taxon>
    </lineage>
</organism>
<proteinExistence type="predicted"/>
<evidence type="ECO:0000256" key="8">
    <source>
        <dbReference type="SAM" id="Coils"/>
    </source>
</evidence>
<gene>
    <name evidence="11" type="ORF">GCM10009851_15170</name>
</gene>
<evidence type="ECO:0000256" key="6">
    <source>
        <dbReference type="ARBA" id="ARBA00023136"/>
    </source>
</evidence>
<dbReference type="InterPro" id="IPR028325">
    <property type="entry name" value="VG_K_chnl"/>
</dbReference>
<keyword evidence="7 11" id="KW-0407">Ion channel</keyword>
<keyword evidence="2" id="KW-0813">Transport</keyword>
<feature type="transmembrane region" description="Helical" evidence="9">
    <location>
        <begin position="43"/>
        <end position="62"/>
    </location>
</feature>
<protein>
    <submittedName>
        <fullName evidence="11">Potassium channel family protein</fullName>
    </submittedName>
</protein>
<evidence type="ECO:0000256" key="9">
    <source>
        <dbReference type="SAM" id="Phobius"/>
    </source>
</evidence>
<evidence type="ECO:0000256" key="5">
    <source>
        <dbReference type="ARBA" id="ARBA00023065"/>
    </source>
</evidence>
<name>A0ABN3DHD9_9MICO</name>
<accession>A0ABN3DHD9</accession>
<comment type="subcellular location">
    <subcellularLocation>
        <location evidence="1">Membrane</location>
        <topology evidence="1">Multi-pass membrane protein</topology>
    </subcellularLocation>
</comment>
<dbReference type="PANTHER" id="PTHR11537">
    <property type="entry name" value="VOLTAGE-GATED POTASSIUM CHANNEL"/>
    <property type="match status" value="1"/>
</dbReference>
<dbReference type="PRINTS" id="PR00169">
    <property type="entry name" value="KCHANNEL"/>
</dbReference>
<feature type="transmembrane region" description="Helical" evidence="9">
    <location>
        <begin position="12"/>
        <end position="31"/>
    </location>
</feature>
<dbReference type="PANTHER" id="PTHR11537:SF254">
    <property type="entry name" value="POTASSIUM VOLTAGE-GATED CHANNEL PROTEIN SHAB"/>
    <property type="match status" value="1"/>
</dbReference>
<keyword evidence="6 9" id="KW-0472">Membrane</keyword>
<feature type="transmembrane region" description="Helical" evidence="9">
    <location>
        <begin position="112"/>
        <end position="131"/>
    </location>
</feature>
<dbReference type="InterPro" id="IPR027359">
    <property type="entry name" value="Volt_channel_dom_sf"/>
</dbReference>
<feature type="transmembrane region" description="Helical" evidence="9">
    <location>
        <begin position="143"/>
        <end position="162"/>
    </location>
</feature>
<dbReference type="InterPro" id="IPR013099">
    <property type="entry name" value="K_chnl_dom"/>
</dbReference>
<dbReference type="Gene3D" id="1.20.120.350">
    <property type="entry name" value="Voltage-gated potassium channels. Chain C"/>
    <property type="match status" value="1"/>
</dbReference>
<dbReference type="RefSeq" id="WP_259479017.1">
    <property type="nucleotide sequence ID" value="NZ_BAAAQY010000004.1"/>
</dbReference>
<evidence type="ECO:0000256" key="7">
    <source>
        <dbReference type="ARBA" id="ARBA00023303"/>
    </source>
</evidence>
<dbReference type="SUPFAM" id="SSF81324">
    <property type="entry name" value="Voltage-gated potassium channels"/>
    <property type="match status" value="1"/>
</dbReference>
<comment type="caution">
    <text evidence="11">The sequence shown here is derived from an EMBL/GenBank/DDBJ whole genome shotgun (WGS) entry which is preliminary data.</text>
</comment>
<feature type="transmembrane region" description="Helical" evidence="9">
    <location>
        <begin position="174"/>
        <end position="199"/>
    </location>
</feature>
<evidence type="ECO:0000256" key="1">
    <source>
        <dbReference type="ARBA" id="ARBA00004141"/>
    </source>
</evidence>
<dbReference type="Gene3D" id="1.20.5.110">
    <property type="match status" value="1"/>
</dbReference>
<evidence type="ECO:0000259" key="10">
    <source>
        <dbReference type="Pfam" id="PF07885"/>
    </source>
</evidence>
<evidence type="ECO:0000313" key="11">
    <source>
        <dbReference type="EMBL" id="GAA2231301.1"/>
    </source>
</evidence>
<evidence type="ECO:0000256" key="3">
    <source>
        <dbReference type="ARBA" id="ARBA00022692"/>
    </source>
</evidence>
<feature type="coiled-coil region" evidence="8">
    <location>
        <begin position="203"/>
        <end position="230"/>
    </location>
</feature>
<evidence type="ECO:0000256" key="4">
    <source>
        <dbReference type="ARBA" id="ARBA00022989"/>
    </source>
</evidence>
<keyword evidence="3 9" id="KW-0812">Transmembrane</keyword>
<reference evidence="11 12" key="1">
    <citation type="journal article" date="2019" name="Int. J. Syst. Evol. Microbiol.">
        <title>The Global Catalogue of Microorganisms (GCM) 10K type strain sequencing project: providing services to taxonomists for standard genome sequencing and annotation.</title>
        <authorList>
            <consortium name="The Broad Institute Genomics Platform"/>
            <consortium name="The Broad Institute Genome Sequencing Center for Infectious Disease"/>
            <person name="Wu L."/>
            <person name="Ma J."/>
        </authorList>
    </citation>
    <scope>NUCLEOTIDE SEQUENCE [LARGE SCALE GENOMIC DNA]</scope>
    <source>
        <strain evidence="11 12">JCM 16117</strain>
    </source>
</reference>
<dbReference type="GO" id="GO:0034220">
    <property type="term" value="P:monoatomic ion transmembrane transport"/>
    <property type="evidence" value="ECO:0007669"/>
    <property type="project" value="UniProtKB-KW"/>
</dbReference>
<dbReference type="Pfam" id="PF07885">
    <property type="entry name" value="Ion_trans_2"/>
    <property type="match status" value="1"/>
</dbReference>
<keyword evidence="4 9" id="KW-1133">Transmembrane helix</keyword>
<evidence type="ECO:0000256" key="2">
    <source>
        <dbReference type="ARBA" id="ARBA00022448"/>
    </source>
</evidence>
<keyword evidence="5" id="KW-0406">Ion transport</keyword>
<sequence length="236" mass="26437">MTQARWKQLTEWPLAIIAFVFLVAYAWEIIGELEGPAERALDTVIWITWLVFVVDYLVNLALAERRWHWFWRHILDLLIVVLPMLRPLRLLRLVTLLTILNRTAGSAFRGRVVVYVVGASMLLVFVASLAVLDTERDAPGATIVTIGDALWWAFVTITTVGYGDYTPVTTEGRIIAVGLMLSGIALLGVVTATIASWIVERVAERDEDERAATRREVRALGEQIARLQATLEKKGA</sequence>
<keyword evidence="8" id="KW-0175">Coiled coil</keyword>
<feature type="domain" description="Potassium channel" evidence="10">
    <location>
        <begin position="126"/>
        <end position="199"/>
    </location>
</feature>